<dbReference type="PROSITE" id="PS50850">
    <property type="entry name" value="MFS"/>
    <property type="match status" value="1"/>
</dbReference>
<name>A0A941EVG1_9ACTN</name>
<dbReference type="Pfam" id="PF07690">
    <property type="entry name" value="MFS_1"/>
    <property type="match status" value="1"/>
</dbReference>
<keyword evidence="10" id="KW-1185">Reference proteome</keyword>
<dbReference type="EMBL" id="JAGSOG010000344">
    <property type="protein sequence ID" value="MBR7838892.1"/>
    <property type="molecule type" value="Genomic_DNA"/>
</dbReference>
<evidence type="ECO:0000256" key="2">
    <source>
        <dbReference type="ARBA" id="ARBA00022448"/>
    </source>
</evidence>
<feature type="domain" description="Major facilitator superfamily (MFS) profile" evidence="8">
    <location>
        <begin position="1"/>
        <end position="468"/>
    </location>
</feature>
<evidence type="ECO:0000259" key="8">
    <source>
        <dbReference type="PROSITE" id="PS50850"/>
    </source>
</evidence>
<evidence type="ECO:0000256" key="1">
    <source>
        <dbReference type="ARBA" id="ARBA00004651"/>
    </source>
</evidence>
<dbReference type="InterPro" id="IPR036259">
    <property type="entry name" value="MFS_trans_sf"/>
</dbReference>
<feature type="transmembrane region" description="Helical" evidence="7">
    <location>
        <begin position="247"/>
        <end position="270"/>
    </location>
</feature>
<feature type="transmembrane region" description="Helical" evidence="7">
    <location>
        <begin position="28"/>
        <end position="46"/>
    </location>
</feature>
<evidence type="ECO:0000256" key="6">
    <source>
        <dbReference type="ARBA" id="ARBA00023136"/>
    </source>
</evidence>
<comment type="caution">
    <text evidence="9">The sequence shown here is derived from an EMBL/GenBank/DDBJ whole genome shotgun (WGS) entry which is preliminary data.</text>
</comment>
<feature type="transmembrane region" description="Helical" evidence="7">
    <location>
        <begin position="86"/>
        <end position="104"/>
    </location>
</feature>
<evidence type="ECO:0000313" key="9">
    <source>
        <dbReference type="EMBL" id="MBR7838892.1"/>
    </source>
</evidence>
<feature type="transmembrane region" description="Helical" evidence="7">
    <location>
        <begin position="282"/>
        <end position="304"/>
    </location>
</feature>
<dbReference type="Gene3D" id="1.20.1250.20">
    <property type="entry name" value="MFS general substrate transporter like domains"/>
    <property type="match status" value="1"/>
</dbReference>
<feature type="transmembrane region" description="Helical" evidence="7">
    <location>
        <begin position="116"/>
        <end position="142"/>
    </location>
</feature>
<keyword evidence="6 7" id="KW-0472">Membrane</keyword>
<accession>A0A941EVG1</accession>
<feature type="transmembrane region" description="Helical" evidence="7">
    <location>
        <begin position="345"/>
        <end position="367"/>
    </location>
</feature>
<dbReference type="SUPFAM" id="SSF103473">
    <property type="entry name" value="MFS general substrate transporter"/>
    <property type="match status" value="1"/>
</dbReference>
<feature type="transmembrane region" description="Helical" evidence="7">
    <location>
        <begin position="443"/>
        <end position="463"/>
    </location>
</feature>
<keyword evidence="4 7" id="KW-0812">Transmembrane</keyword>
<dbReference type="InterPro" id="IPR005829">
    <property type="entry name" value="Sugar_transporter_CS"/>
</dbReference>
<organism evidence="9 10">
    <name type="scientific">Actinospica durhamensis</name>
    <dbReference type="NCBI Taxonomy" id="1508375"/>
    <lineage>
        <taxon>Bacteria</taxon>
        <taxon>Bacillati</taxon>
        <taxon>Actinomycetota</taxon>
        <taxon>Actinomycetes</taxon>
        <taxon>Catenulisporales</taxon>
        <taxon>Actinospicaceae</taxon>
        <taxon>Actinospica</taxon>
    </lineage>
</organism>
<evidence type="ECO:0000256" key="4">
    <source>
        <dbReference type="ARBA" id="ARBA00022692"/>
    </source>
</evidence>
<evidence type="ECO:0000256" key="5">
    <source>
        <dbReference type="ARBA" id="ARBA00022989"/>
    </source>
</evidence>
<dbReference type="GO" id="GO:0022857">
    <property type="term" value="F:transmembrane transporter activity"/>
    <property type="evidence" value="ECO:0007669"/>
    <property type="project" value="InterPro"/>
</dbReference>
<dbReference type="GO" id="GO:0005886">
    <property type="term" value="C:plasma membrane"/>
    <property type="evidence" value="ECO:0007669"/>
    <property type="project" value="UniProtKB-SubCell"/>
</dbReference>
<feature type="transmembrane region" description="Helical" evidence="7">
    <location>
        <begin position="58"/>
        <end position="80"/>
    </location>
</feature>
<gene>
    <name evidence="9" type="ORF">KDL01_36835</name>
</gene>
<evidence type="ECO:0000256" key="7">
    <source>
        <dbReference type="SAM" id="Phobius"/>
    </source>
</evidence>
<proteinExistence type="predicted"/>
<protein>
    <submittedName>
        <fullName evidence="9">MFS transporter</fullName>
    </submittedName>
</protein>
<dbReference type="InterPro" id="IPR011701">
    <property type="entry name" value="MFS"/>
</dbReference>
<keyword evidence="3" id="KW-1003">Cell membrane</keyword>
<evidence type="ECO:0000313" key="10">
    <source>
        <dbReference type="Proteomes" id="UP000675781"/>
    </source>
</evidence>
<dbReference type="Proteomes" id="UP000675781">
    <property type="component" value="Unassembled WGS sequence"/>
</dbReference>
<sequence length="481" mass="48954">MIVLDITVVTIALPSAQRDLHIAPADKQWVMTAYTLAFGGLLLLGGKIVDFVGRKNTLLIGLIGFAAASALGGASVSGGMLFGARAVQGCFGAILAPAALSLLTTTFTDPDERAKAFGVFGAIAGAGSAIGLILGGVITNYLTWRWTMYVNVIIAVVAVIGAVVFVVDRAPRRRVEIDYGGTILGCGGLLALVYGFTKAASDGWGNSLTLILFAVAVLALIGFAVLQGRLSAPLLPPRIVVDRNRAGSFSLMALAALSMFGVFLFLTYYLQGVKGYSALRTGFAFLPMSVTLIITSIGIAARLLTKLSPRLLLIPGMLLAAGGMAWMTQITVGGSYAAEVLPAEILLGLGFGLTFMPVFAVATAGVAPQDAGVTSATLNTAQQVGGSIGTALLNTIAVSASGAYITAHALPPSAVASNPATARTLTPVQLLAEAQAQVHGYTIATWAAVGSLLLAGVIGGVLINSGPMSQETIQAGMGGGA</sequence>
<feature type="transmembrane region" description="Helical" evidence="7">
    <location>
        <begin position="311"/>
        <end position="333"/>
    </location>
</feature>
<dbReference type="PANTHER" id="PTHR42718:SF46">
    <property type="entry name" value="BLR6921 PROTEIN"/>
    <property type="match status" value="1"/>
</dbReference>
<feature type="transmembrane region" description="Helical" evidence="7">
    <location>
        <begin position="388"/>
        <end position="407"/>
    </location>
</feature>
<keyword evidence="5 7" id="KW-1133">Transmembrane helix</keyword>
<keyword evidence="2" id="KW-0813">Transport</keyword>
<dbReference type="Gene3D" id="1.20.1720.10">
    <property type="entry name" value="Multidrug resistance protein D"/>
    <property type="match status" value="1"/>
</dbReference>
<evidence type="ECO:0000256" key="3">
    <source>
        <dbReference type="ARBA" id="ARBA00022475"/>
    </source>
</evidence>
<dbReference type="CDD" id="cd17321">
    <property type="entry name" value="MFS_MMR_MDR_like"/>
    <property type="match status" value="1"/>
</dbReference>
<feature type="transmembrane region" description="Helical" evidence="7">
    <location>
        <begin position="148"/>
        <end position="167"/>
    </location>
</feature>
<feature type="transmembrane region" description="Helical" evidence="7">
    <location>
        <begin position="208"/>
        <end position="226"/>
    </location>
</feature>
<reference evidence="9" key="1">
    <citation type="submission" date="2021-04" db="EMBL/GenBank/DDBJ databases">
        <title>Genome based classification of Actinospica acidithermotolerans sp. nov., an actinobacterium isolated from an Indonesian hot spring.</title>
        <authorList>
            <person name="Kusuma A.B."/>
            <person name="Putra K.E."/>
            <person name="Nafisah S."/>
            <person name="Loh J."/>
            <person name="Nouioui I."/>
            <person name="Goodfellow M."/>
        </authorList>
    </citation>
    <scope>NUCLEOTIDE SEQUENCE</scope>
    <source>
        <strain evidence="9">CSCA 57</strain>
    </source>
</reference>
<feature type="transmembrane region" description="Helical" evidence="7">
    <location>
        <begin position="179"/>
        <end position="196"/>
    </location>
</feature>
<dbReference type="AlphaFoldDB" id="A0A941EVG1"/>
<dbReference type="PROSITE" id="PS00216">
    <property type="entry name" value="SUGAR_TRANSPORT_1"/>
    <property type="match status" value="1"/>
</dbReference>
<dbReference type="PANTHER" id="PTHR42718">
    <property type="entry name" value="MAJOR FACILITATOR SUPERFAMILY MULTIDRUG TRANSPORTER MFSC"/>
    <property type="match status" value="1"/>
</dbReference>
<dbReference type="InterPro" id="IPR020846">
    <property type="entry name" value="MFS_dom"/>
</dbReference>
<comment type="subcellular location">
    <subcellularLocation>
        <location evidence="1">Cell membrane</location>
        <topology evidence="1">Multi-pass membrane protein</topology>
    </subcellularLocation>
</comment>